<dbReference type="KEGG" id="adin:H7849_19315"/>
<evidence type="ECO:0000256" key="7">
    <source>
        <dbReference type="SAM" id="Phobius"/>
    </source>
</evidence>
<dbReference type="RefSeq" id="WP_186741689.1">
    <property type="nucleotide sequence ID" value="NZ_CP060394.1"/>
</dbReference>
<dbReference type="NCBIfam" id="TIGR03434">
    <property type="entry name" value="ADOP"/>
    <property type="match status" value="1"/>
</dbReference>
<feature type="transmembrane region" description="Helical" evidence="7">
    <location>
        <begin position="755"/>
        <end position="782"/>
    </location>
</feature>
<evidence type="ECO:0000256" key="4">
    <source>
        <dbReference type="ARBA" id="ARBA00022989"/>
    </source>
</evidence>
<feature type="transmembrane region" description="Helical" evidence="7">
    <location>
        <begin position="708"/>
        <end position="734"/>
    </location>
</feature>
<accession>A0A7G8BFA3</accession>
<feature type="transmembrane region" description="Helical" evidence="7">
    <location>
        <begin position="328"/>
        <end position="357"/>
    </location>
</feature>
<dbReference type="Pfam" id="PF02687">
    <property type="entry name" value="FtsX"/>
    <property type="match status" value="2"/>
</dbReference>
<feature type="transmembrane region" description="Helical" evidence="7">
    <location>
        <begin position="430"/>
        <end position="450"/>
    </location>
</feature>
<evidence type="ECO:0000313" key="10">
    <source>
        <dbReference type="EMBL" id="QNI31223.1"/>
    </source>
</evidence>
<reference evidence="10 11" key="1">
    <citation type="submission" date="2020-08" db="EMBL/GenBank/DDBJ databases">
        <title>Edaphobacter telluris sp. nov. and Acidobacterium dinghuensis sp. nov., two acidobacteria isolated from forest soil.</title>
        <authorList>
            <person name="Fu J."/>
            <person name="Qiu L."/>
        </authorList>
    </citation>
    <scope>NUCLEOTIDE SEQUENCE [LARGE SCALE GENOMIC DNA]</scope>
    <source>
        <strain evidence="10">4Y35</strain>
    </source>
</reference>
<proteinExistence type="inferred from homology"/>
<keyword evidence="11" id="KW-1185">Reference proteome</keyword>
<evidence type="ECO:0000259" key="9">
    <source>
        <dbReference type="Pfam" id="PF12704"/>
    </source>
</evidence>
<name>A0A7G8BFA3_9BACT</name>
<feature type="transmembrane region" description="Helical" evidence="7">
    <location>
        <begin position="377"/>
        <end position="403"/>
    </location>
</feature>
<comment type="subcellular location">
    <subcellularLocation>
        <location evidence="1">Cell membrane</location>
        <topology evidence="1">Multi-pass membrane protein</topology>
    </subcellularLocation>
</comment>
<evidence type="ECO:0000313" key="11">
    <source>
        <dbReference type="Proteomes" id="UP000515312"/>
    </source>
</evidence>
<protein>
    <submittedName>
        <fullName evidence="10">ABC transporter permease</fullName>
    </submittedName>
</protein>
<feature type="transmembrane region" description="Helical" evidence="7">
    <location>
        <begin position="286"/>
        <end position="307"/>
    </location>
</feature>
<feature type="transmembrane region" description="Helical" evidence="7">
    <location>
        <begin position="794"/>
        <end position="817"/>
    </location>
</feature>
<keyword evidence="5 7" id="KW-0472">Membrane</keyword>
<feature type="transmembrane region" description="Helical" evidence="7">
    <location>
        <begin position="21"/>
        <end position="43"/>
    </location>
</feature>
<dbReference type="InterPro" id="IPR017800">
    <property type="entry name" value="ADOP"/>
</dbReference>
<dbReference type="AlphaFoldDB" id="A0A7G8BFA3"/>
<dbReference type="PANTHER" id="PTHR30572:SF4">
    <property type="entry name" value="ABC TRANSPORTER PERMEASE YTRF"/>
    <property type="match status" value="1"/>
</dbReference>
<keyword evidence="4 7" id="KW-1133">Transmembrane helix</keyword>
<evidence type="ECO:0000256" key="1">
    <source>
        <dbReference type="ARBA" id="ARBA00004651"/>
    </source>
</evidence>
<dbReference type="InterPro" id="IPR025857">
    <property type="entry name" value="MacB_PCD"/>
</dbReference>
<feature type="domain" description="ABC3 transporter permease C-terminal" evidence="8">
    <location>
        <begin position="288"/>
        <end position="406"/>
    </location>
</feature>
<feature type="domain" description="ABC3 transporter permease C-terminal" evidence="8">
    <location>
        <begin position="711"/>
        <end position="824"/>
    </location>
</feature>
<sequence>MPTFLLDLKFAFRQLRKSPGFAATAVLMLAFGIGATTAIFSIVEGVLLRPLPFPDPDRLVVLADRLQGADVGGNGEAGVTVPDIRAYTRDTHSFTALGGYQFAGYELSGNGDPAQVNAARLTGGVFPALGVAPLLGRVYTQQEDDDHQQVVVLSYSTWQSRFHGDPKILGTKILLDRKPYLVIGVMPRNFEFPLTSGHLNRIELWAPMSFRPDELSPTAGANWSYQMVGRLKPGVSTTQAQQDAERVAQDIMRGYPSFMASLHITSVVRPLQEETIEGARPLVRTLFFAVAIVLLIACANLAGLLLVRAIRRQREVAVRMALGARSSALLRQAILESLILSVTGGVLGVVLAGAALTLGKNLLPESLPRISEIGLNWIVVGFALLLAVATGFVCGLAPAFAALRTSVNETLKEGGRSGSAGGGHARLRSALVVAEIAIALILLTASGLLLRSFEKMRSVDLGFQPEHIATAAYSLPQKQYATQASIDTFNKELLLRLRQAPGGQAVGLTSFLPASGNNNNQAFVPEGYVPPKGENMSLATNAIVMGDYFSAMKIPLLRGRYLTEADNADAQLVLVVNRKLAEHYWPNQDPIGKRIRIGTPEMQTPWLTIVGEIADVKLGAPDEPTKEQYYLTVDQIEKAFGTLANPATDLNGNGGYIVLRSALPPEQMENVLRATARSIDPQLALTQVQTMVQNVSDTEAPRRFNTALISAFAAAAVLLAVLGIYSVIAFSVASRVHEMAIRMALGSQRGGIMRLILISGTKLAAVGCAIGLIGGAAAAGLLRSFLFGVSPFDPVVLTMAAVAVLLLALAASALPAMRAASIDPMQSLRGE</sequence>
<dbReference type="PANTHER" id="PTHR30572">
    <property type="entry name" value="MEMBRANE COMPONENT OF TRANSPORTER-RELATED"/>
    <property type="match status" value="1"/>
</dbReference>
<comment type="similarity">
    <text evidence="6">Belongs to the ABC-4 integral membrane protein family.</text>
</comment>
<gene>
    <name evidence="10" type="ORF">H7849_19315</name>
</gene>
<dbReference type="InterPro" id="IPR050250">
    <property type="entry name" value="Macrolide_Exporter_MacB"/>
</dbReference>
<feature type="domain" description="MacB-like periplasmic core" evidence="9">
    <location>
        <begin position="429"/>
        <end position="640"/>
    </location>
</feature>
<keyword evidence="2" id="KW-1003">Cell membrane</keyword>
<organism evidence="10 11">
    <name type="scientific">Alloacidobacterium dinghuense</name>
    <dbReference type="NCBI Taxonomy" id="2763107"/>
    <lineage>
        <taxon>Bacteria</taxon>
        <taxon>Pseudomonadati</taxon>
        <taxon>Acidobacteriota</taxon>
        <taxon>Terriglobia</taxon>
        <taxon>Terriglobales</taxon>
        <taxon>Acidobacteriaceae</taxon>
        <taxon>Alloacidobacterium</taxon>
    </lineage>
</organism>
<feature type="domain" description="MacB-like periplasmic core" evidence="9">
    <location>
        <begin position="23"/>
        <end position="246"/>
    </location>
</feature>
<dbReference type="Proteomes" id="UP000515312">
    <property type="component" value="Chromosome"/>
</dbReference>
<evidence type="ECO:0000256" key="5">
    <source>
        <dbReference type="ARBA" id="ARBA00023136"/>
    </source>
</evidence>
<dbReference type="GO" id="GO:0022857">
    <property type="term" value="F:transmembrane transporter activity"/>
    <property type="evidence" value="ECO:0007669"/>
    <property type="project" value="TreeGrafter"/>
</dbReference>
<dbReference type="EMBL" id="CP060394">
    <property type="protein sequence ID" value="QNI31223.1"/>
    <property type="molecule type" value="Genomic_DNA"/>
</dbReference>
<evidence type="ECO:0000259" key="8">
    <source>
        <dbReference type="Pfam" id="PF02687"/>
    </source>
</evidence>
<dbReference type="GO" id="GO:0005886">
    <property type="term" value="C:plasma membrane"/>
    <property type="evidence" value="ECO:0007669"/>
    <property type="project" value="UniProtKB-SubCell"/>
</dbReference>
<evidence type="ECO:0000256" key="2">
    <source>
        <dbReference type="ARBA" id="ARBA00022475"/>
    </source>
</evidence>
<evidence type="ECO:0000256" key="6">
    <source>
        <dbReference type="ARBA" id="ARBA00038076"/>
    </source>
</evidence>
<dbReference type="Pfam" id="PF12704">
    <property type="entry name" value="MacB_PCD"/>
    <property type="match status" value="2"/>
</dbReference>
<keyword evidence="3 7" id="KW-0812">Transmembrane</keyword>
<evidence type="ECO:0000256" key="3">
    <source>
        <dbReference type="ARBA" id="ARBA00022692"/>
    </source>
</evidence>
<dbReference type="InterPro" id="IPR003838">
    <property type="entry name" value="ABC3_permease_C"/>
</dbReference>